<evidence type="ECO:0000313" key="1">
    <source>
        <dbReference type="EMBL" id="KOF85971.1"/>
    </source>
</evidence>
<dbReference type="EMBL" id="KQ418767">
    <property type="protein sequence ID" value="KOF85971.1"/>
    <property type="molecule type" value="Genomic_DNA"/>
</dbReference>
<gene>
    <name evidence="1" type="ORF">OCBIM_22019440mg</name>
</gene>
<dbReference type="AlphaFoldDB" id="A0A0L8H9K1"/>
<protein>
    <submittedName>
        <fullName evidence="1">Uncharacterized protein</fullName>
    </submittedName>
</protein>
<reference evidence="1" key="1">
    <citation type="submission" date="2015-07" db="EMBL/GenBank/DDBJ databases">
        <title>MeaNS - Measles Nucleotide Surveillance Program.</title>
        <authorList>
            <person name="Tran T."/>
            <person name="Druce J."/>
        </authorList>
    </citation>
    <scope>NUCLEOTIDE SEQUENCE</scope>
    <source>
        <strain evidence="1">UCB-OBI-ISO-001</strain>
        <tissue evidence="1">Gonad</tissue>
    </source>
</reference>
<organism evidence="1">
    <name type="scientific">Octopus bimaculoides</name>
    <name type="common">California two-spotted octopus</name>
    <dbReference type="NCBI Taxonomy" id="37653"/>
    <lineage>
        <taxon>Eukaryota</taxon>
        <taxon>Metazoa</taxon>
        <taxon>Spiralia</taxon>
        <taxon>Lophotrochozoa</taxon>
        <taxon>Mollusca</taxon>
        <taxon>Cephalopoda</taxon>
        <taxon>Coleoidea</taxon>
        <taxon>Octopodiformes</taxon>
        <taxon>Octopoda</taxon>
        <taxon>Incirrata</taxon>
        <taxon>Octopodidae</taxon>
        <taxon>Octopus</taxon>
    </lineage>
</organism>
<sequence>MDRHTHTHIIKFFDVFHIRERDVGGWGSQMFLLKHELFYHNNDGGRCRCPPPETLDGMFVSINLFMLS</sequence>
<accession>A0A0L8H9K1</accession>
<proteinExistence type="predicted"/>
<name>A0A0L8H9K1_OCTBM</name>